<accession>A0A066VY27</accession>
<reference evidence="1 2" key="1">
    <citation type="submission" date="2014-05" db="EMBL/GenBank/DDBJ databases">
        <title>Draft genome sequence of a rare smut relative, Tilletiaria anomala UBC 951.</title>
        <authorList>
            <consortium name="DOE Joint Genome Institute"/>
            <person name="Toome M."/>
            <person name="Kuo A."/>
            <person name="Henrissat B."/>
            <person name="Lipzen A."/>
            <person name="Tritt A."/>
            <person name="Yoshinaga Y."/>
            <person name="Zane M."/>
            <person name="Barry K."/>
            <person name="Grigoriev I.V."/>
            <person name="Spatafora J.W."/>
            <person name="Aimea M.C."/>
        </authorList>
    </citation>
    <scope>NUCLEOTIDE SEQUENCE [LARGE SCALE GENOMIC DNA]</scope>
    <source>
        <strain evidence="1 2">UBC 951</strain>
    </source>
</reference>
<protein>
    <submittedName>
        <fullName evidence="1">Uncharacterized protein</fullName>
    </submittedName>
</protein>
<dbReference type="HOGENOM" id="CLU_2348166_0_0_1"/>
<keyword evidence="2" id="KW-1185">Reference proteome</keyword>
<dbReference type="InParanoid" id="A0A066VY27"/>
<proteinExistence type="predicted"/>
<dbReference type="AlphaFoldDB" id="A0A066VY27"/>
<sequence length="97" mass="11373">MRGAVVSSRIMEPCRLEGVRLITRLHPVRRLRRFIQVLHGRKMRAPTLQSLPAEFRGSQTWKVGESRHREESEGWEWDLKSSCIGFLAWLSEHQLHA</sequence>
<dbReference type="RefSeq" id="XP_013242383.1">
    <property type="nucleotide sequence ID" value="XM_013386929.1"/>
</dbReference>
<dbReference type="Proteomes" id="UP000027361">
    <property type="component" value="Unassembled WGS sequence"/>
</dbReference>
<organism evidence="1 2">
    <name type="scientific">Tilletiaria anomala (strain ATCC 24038 / CBS 436.72 / UBC 951)</name>
    <dbReference type="NCBI Taxonomy" id="1037660"/>
    <lineage>
        <taxon>Eukaryota</taxon>
        <taxon>Fungi</taxon>
        <taxon>Dikarya</taxon>
        <taxon>Basidiomycota</taxon>
        <taxon>Ustilaginomycotina</taxon>
        <taxon>Exobasidiomycetes</taxon>
        <taxon>Georgefischeriales</taxon>
        <taxon>Tilletiariaceae</taxon>
        <taxon>Tilletiaria</taxon>
    </lineage>
</organism>
<name>A0A066VY27_TILAU</name>
<comment type="caution">
    <text evidence="1">The sequence shown here is derived from an EMBL/GenBank/DDBJ whole genome shotgun (WGS) entry which is preliminary data.</text>
</comment>
<dbReference type="GeneID" id="25261656"/>
<gene>
    <name evidence="1" type="ORF">K437DRAFT_152586</name>
</gene>
<dbReference type="EMBL" id="JMSN01000061">
    <property type="protein sequence ID" value="KDN43430.1"/>
    <property type="molecule type" value="Genomic_DNA"/>
</dbReference>
<evidence type="ECO:0000313" key="1">
    <source>
        <dbReference type="EMBL" id="KDN43430.1"/>
    </source>
</evidence>
<evidence type="ECO:0000313" key="2">
    <source>
        <dbReference type="Proteomes" id="UP000027361"/>
    </source>
</evidence>